<comment type="caution">
    <text evidence="2">The sequence shown here is derived from an EMBL/GenBank/DDBJ whole genome shotgun (WGS) entry which is preliminary data.</text>
</comment>
<reference evidence="2" key="1">
    <citation type="submission" date="2022-10" db="EMBL/GenBank/DDBJ databases">
        <title>Fusarium specimens isolated from Avocado Roots.</title>
        <authorList>
            <person name="Stajich J."/>
            <person name="Roper C."/>
            <person name="Heimlech-Rivalta G."/>
        </authorList>
    </citation>
    <scope>NUCLEOTIDE SEQUENCE</scope>
    <source>
        <strain evidence="2">CF00143</strain>
    </source>
</reference>
<protein>
    <submittedName>
        <fullName evidence="2">Uncharacterized protein</fullName>
    </submittedName>
</protein>
<name>A0A9W8UER6_9HYPO</name>
<feature type="region of interest" description="Disordered" evidence="1">
    <location>
        <begin position="90"/>
        <end position="118"/>
    </location>
</feature>
<keyword evidence="3" id="KW-1185">Reference proteome</keyword>
<accession>A0A9W8UER6</accession>
<evidence type="ECO:0000313" key="2">
    <source>
        <dbReference type="EMBL" id="KAJ4022579.1"/>
    </source>
</evidence>
<evidence type="ECO:0000313" key="3">
    <source>
        <dbReference type="Proteomes" id="UP001152130"/>
    </source>
</evidence>
<evidence type="ECO:0000256" key="1">
    <source>
        <dbReference type="SAM" id="MobiDB-lite"/>
    </source>
</evidence>
<feature type="compositionally biased region" description="Basic residues" evidence="1">
    <location>
        <begin position="90"/>
        <end position="102"/>
    </location>
</feature>
<feature type="compositionally biased region" description="Basic and acidic residues" evidence="1">
    <location>
        <begin position="103"/>
        <end position="118"/>
    </location>
</feature>
<feature type="region of interest" description="Disordered" evidence="1">
    <location>
        <begin position="1"/>
        <end position="43"/>
    </location>
</feature>
<dbReference type="AlphaFoldDB" id="A0A9W8UER6"/>
<dbReference type="Proteomes" id="UP001152130">
    <property type="component" value="Unassembled WGS sequence"/>
</dbReference>
<sequence length="118" mass="12758">MPHVLAPFLSPQPSSYEINNAPNPPGGPASEAPASEKKPKKKKKFRAVCSICGKANHTARVCRNNPINIISPILPPGTVLSTGGELVRIPKKRNKKNKKDKKGMKTEKRVAPETKAAE</sequence>
<organism evidence="2 3">
    <name type="scientific">Fusarium irregulare</name>
    <dbReference type="NCBI Taxonomy" id="2494466"/>
    <lineage>
        <taxon>Eukaryota</taxon>
        <taxon>Fungi</taxon>
        <taxon>Dikarya</taxon>
        <taxon>Ascomycota</taxon>
        <taxon>Pezizomycotina</taxon>
        <taxon>Sordariomycetes</taxon>
        <taxon>Hypocreomycetidae</taxon>
        <taxon>Hypocreales</taxon>
        <taxon>Nectriaceae</taxon>
        <taxon>Fusarium</taxon>
        <taxon>Fusarium incarnatum-equiseti species complex</taxon>
    </lineage>
</organism>
<gene>
    <name evidence="2" type="ORF">NW766_001620</name>
</gene>
<dbReference type="EMBL" id="JAPDHF010000002">
    <property type="protein sequence ID" value="KAJ4022579.1"/>
    <property type="molecule type" value="Genomic_DNA"/>
</dbReference>
<proteinExistence type="predicted"/>